<evidence type="ECO:0000313" key="4">
    <source>
        <dbReference type="Proteomes" id="UP000661607"/>
    </source>
</evidence>
<evidence type="ECO:0000313" key="3">
    <source>
        <dbReference type="EMBL" id="MBE1560086.1"/>
    </source>
</evidence>
<dbReference type="Proteomes" id="UP000661607">
    <property type="component" value="Unassembled WGS sequence"/>
</dbReference>
<name>A0ABR9KDJ9_9ACTN</name>
<sequence>MSVVIAGGGPAGMMLGLLLARNGVEVAVLEKHNDFVRDFRGDTVHPSTLEALDQLGLTERFHRLRHRKVTTLNVPLGGGLTSIEAFAGMKVKFPYIAFVPPWDFLNLLAEEAQRHPTFTLHKSTPVRDVIRRVGKVVGVRCEDGREFHADLVVGADGRNSAVRQAAGMQLHELGAPIDVIWFHLTRHEGDQEDHIFQLARGRGMVAIDRGDFWQCGYLIGKGGFDDCKARGIEAFRRDVAEVAPMFADRTGELASFDTMGFLEVQVNRLHTWHQPGLLCIGDAAHAMSPVGGVGMNLAIQDAIAAANILTRPLLDGTLDDGHLAAVEHRREWPTVLTQQVQAILQRQAFDRRWKDGQPPGLLRFLIQRTAIPRYLSGRLLALGFRPEHIQEIPK</sequence>
<keyword evidence="4" id="KW-1185">Reference proteome</keyword>
<dbReference type="RefSeq" id="WP_192775223.1">
    <property type="nucleotide sequence ID" value="NZ_BAAASY010000042.1"/>
</dbReference>
<dbReference type="Pfam" id="PF01494">
    <property type="entry name" value="FAD_binding_3"/>
    <property type="match status" value="1"/>
</dbReference>
<dbReference type="NCBIfam" id="NF004834">
    <property type="entry name" value="PRK06185.1-3"/>
    <property type="match status" value="1"/>
</dbReference>
<dbReference type="PANTHER" id="PTHR43476:SF5">
    <property type="entry name" value="FAD-DEPENDENT MONOOXYGENASE"/>
    <property type="match status" value="1"/>
</dbReference>
<proteinExistence type="predicted"/>
<keyword evidence="1" id="KW-0560">Oxidoreductase</keyword>
<dbReference type="SUPFAM" id="SSF51905">
    <property type="entry name" value="FAD/NAD(P)-binding domain"/>
    <property type="match status" value="1"/>
</dbReference>
<dbReference type="EMBL" id="JADBEF010000001">
    <property type="protein sequence ID" value="MBE1560086.1"/>
    <property type="molecule type" value="Genomic_DNA"/>
</dbReference>
<organism evidence="3 4">
    <name type="scientific">Nonomuraea africana</name>
    <dbReference type="NCBI Taxonomy" id="46171"/>
    <lineage>
        <taxon>Bacteria</taxon>
        <taxon>Bacillati</taxon>
        <taxon>Actinomycetota</taxon>
        <taxon>Actinomycetes</taxon>
        <taxon>Streptosporangiales</taxon>
        <taxon>Streptosporangiaceae</taxon>
        <taxon>Nonomuraea</taxon>
    </lineage>
</organism>
<feature type="domain" description="FAD-binding" evidence="2">
    <location>
        <begin position="2"/>
        <end position="331"/>
    </location>
</feature>
<evidence type="ECO:0000256" key="1">
    <source>
        <dbReference type="ARBA" id="ARBA00023002"/>
    </source>
</evidence>
<dbReference type="PRINTS" id="PR00420">
    <property type="entry name" value="RNGMNOXGNASE"/>
</dbReference>
<accession>A0ABR9KDJ9</accession>
<comment type="caution">
    <text evidence="3">The sequence shown here is derived from an EMBL/GenBank/DDBJ whole genome shotgun (WGS) entry which is preliminary data.</text>
</comment>
<gene>
    <name evidence="3" type="ORF">H4W81_002865</name>
</gene>
<dbReference type="InterPro" id="IPR002938">
    <property type="entry name" value="FAD-bd"/>
</dbReference>
<dbReference type="InterPro" id="IPR050631">
    <property type="entry name" value="PheA/TfdB_FAD_monoxygenase"/>
</dbReference>
<dbReference type="InterPro" id="IPR036188">
    <property type="entry name" value="FAD/NAD-bd_sf"/>
</dbReference>
<reference evidence="3 4" key="1">
    <citation type="submission" date="2020-10" db="EMBL/GenBank/DDBJ databases">
        <title>Sequencing the genomes of 1000 actinobacteria strains.</title>
        <authorList>
            <person name="Klenk H.-P."/>
        </authorList>
    </citation>
    <scope>NUCLEOTIDE SEQUENCE [LARGE SCALE GENOMIC DNA]</scope>
    <source>
        <strain evidence="3 4">DSM 43748</strain>
    </source>
</reference>
<dbReference type="PANTHER" id="PTHR43476">
    <property type="entry name" value="3-(3-HYDROXY-PHENYL)PROPIONATE/3-HYDROXYCINNAMIC ACID HYDROXYLASE"/>
    <property type="match status" value="1"/>
</dbReference>
<evidence type="ECO:0000259" key="2">
    <source>
        <dbReference type="Pfam" id="PF01494"/>
    </source>
</evidence>
<protein>
    <submittedName>
        <fullName evidence="3">2-polyprenyl-6-methoxyphenol hydroxylase-like FAD-dependent oxidoreductase</fullName>
    </submittedName>
</protein>
<dbReference type="Gene3D" id="3.50.50.60">
    <property type="entry name" value="FAD/NAD(P)-binding domain"/>
    <property type="match status" value="2"/>
</dbReference>